<dbReference type="SUPFAM" id="SSF55486">
    <property type="entry name" value="Metalloproteases ('zincins'), catalytic domain"/>
    <property type="match status" value="1"/>
</dbReference>
<evidence type="ECO:0000313" key="8">
    <source>
        <dbReference type="EMBL" id="PFS01621.1"/>
    </source>
</evidence>
<keyword evidence="4 6" id="KW-0862">Zinc</keyword>
<evidence type="ECO:0000256" key="2">
    <source>
        <dbReference type="ARBA" id="ARBA00022723"/>
    </source>
</evidence>
<dbReference type="GO" id="GO:0004222">
    <property type="term" value="F:metalloendopeptidase activity"/>
    <property type="evidence" value="ECO:0007669"/>
    <property type="project" value="InterPro"/>
</dbReference>
<dbReference type="AlphaFoldDB" id="A0AA44QBC9"/>
<name>A0AA44QBC9_BACCE</name>
<keyword evidence="3 6" id="KW-0378">Hydrolase</keyword>
<evidence type="ECO:0000259" key="7">
    <source>
        <dbReference type="Pfam" id="PF01432"/>
    </source>
</evidence>
<dbReference type="GO" id="GO:0006518">
    <property type="term" value="P:peptide metabolic process"/>
    <property type="evidence" value="ECO:0007669"/>
    <property type="project" value="TreeGrafter"/>
</dbReference>
<evidence type="ECO:0000313" key="9">
    <source>
        <dbReference type="Proteomes" id="UP000226357"/>
    </source>
</evidence>
<keyword evidence="1 6" id="KW-0645">Protease</keyword>
<organism evidence="8 9">
    <name type="scientific">Bacillus cereus</name>
    <dbReference type="NCBI Taxonomy" id="1396"/>
    <lineage>
        <taxon>Bacteria</taxon>
        <taxon>Bacillati</taxon>
        <taxon>Bacillota</taxon>
        <taxon>Bacilli</taxon>
        <taxon>Bacillales</taxon>
        <taxon>Bacillaceae</taxon>
        <taxon>Bacillus</taxon>
        <taxon>Bacillus cereus group</taxon>
    </lineage>
</organism>
<accession>A0AA44QBC9</accession>
<evidence type="ECO:0000256" key="3">
    <source>
        <dbReference type="ARBA" id="ARBA00022801"/>
    </source>
</evidence>
<reference evidence="8 9" key="1">
    <citation type="submission" date="2017-09" db="EMBL/GenBank/DDBJ databases">
        <title>Large-scale bioinformatics analysis of Bacillus genomes uncovers conserved roles of natural products in bacterial physiology.</title>
        <authorList>
            <consortium name="Agbiome Team Llc"/>
            <person name="Bleich R.M."/>
            <person name="Grubbs K.J."/>
            <person name="Santa Maria K.C."/>
            <person name="Allen S.E."/>
            <person name="Farag S."/>
            <person name="Shank E.A."/>
            <person name="Bowers A."/>
        </authorList>
    </citation>
    <scope>NUCLEOTIDE SEQUENCE [LARGE SCALE GENOMIC DNA]</scope>
    <source>
        <strain evidence="8 9">AFS067272</strain>
    </source>
</reference>
<proteinExistence type="inferred from homology"/>
<dbReference type="PANTHER" id="PTHR11804">
    <property type="entry name" value="PROTEASE M3 THIMET OLIGOPEPTIDASE-RELATED"/>
    <property type="match status" value="1"/>
</dbReference>
<dbReference type="GO" id="GO:0046872">
    <property type="term" value="F:metal ion binding"/>
    <property type="evidence" value="ECO:0007669"/>
    <property type="project" value="UniProtKB-UniRule"/>
</dbReference>
<evidence type="ECO:0000256" key="6">
    <source>
        <dbReference type="RuleBase" id="RU003435"/>
    </source>
</evidence>
<dbReference type="NCBIfam" id="TIGR02289">
    <property type="entry name" value="M3_not_pepF"/>
    <property type="match status" value="1"/>
</dbReference>
<protein>
    <submittedName>
        <fullName evidence="8">Oligoendopeptidase F</fullName>
    </submittedName>
</protein>
<keyword evidence="5 6" id="KW-0482">Metalloprotease</keyword>
<comment type="caution">
    <text evidence="8">The sequence shown here is derived from an EMBL/GenBank/DDBJ whole genome shotgun (WGS) entry which is preliminary data.</text>
</comment>
<evidence type="ECO:0000256" key="5">
    <source>
        <dbReference type="ARBA" id="ARBA00023049"/>
    </source>
</evidence>
<dbReference type="Proteomes" id="UP000226357">
    <property type="component" value="Unassembled WGS sequence"/>
</dbReference>
<dbReference type="Pfam" id="PF01432">
    <property type="entry name" value="Peptidase_M3"/>
    <property type="match status" value="1"/>
</dbReference>
<evidence type="ECO:0000256" key="4">
    <source>
        <dbReference type="ARBA" id="ARBA00022833"/>
    </source>
</evidence>
<dbReference type="InterPro" id="IPR001567">
    <property type="entry name" value="Pept_M3A_M3B_dom"/>
</dbReference>
<comment type="cofactor">
    <cofactor evidence="6">
        <name>Zn(2+)</name>
        <dbReference type="ChEBI" id="CHEBI:29105"/>
    </cofactor>
    <text evidence="6">Binds 1 zinc ion.</text>
</comment>
<feature type="domain" description="Peptidase M3A/M3B catalytic" evidence="7">
    <location>
        <begin position="163"/>
        <end position="546"/>
    </location>
</feature>
<dbReference type="PANTHER" id="PTHR11804:SF48">
    <property type="entry name" value="PUTATIVE-RELATED"/>
    <property type="match status" value="1"/>
</dbReference>
<dbReference type="GO" id="GO:0006508">
    <property type="term" value="P:proteolysis"/>
    <property type="evidence" value="ECO:0007669"/>
    <property type="project" value="UniProtKB-KW"/>
</dbReference>
<dbReference type="EMBL" id="NVBO01000085">
    <property type="protein sequence ID" value="PFS01621.1"/>
    <property type="molecule type" value="Genomic_DNA"/>
</dbReference>
<comment type="similarity">
    <text evidence="6">Belongs to the peptidase M3 family.</text>
</comment>
<dbReference type="InterPro" id="IPR045090">
    <property type="entry name" value="Pept_M3A_M3B"/>
</dbReference>
<gene>
    <name evidence="8" type="ORF">COK38_11085</name>
</gene>
<dbReference type="Gene3D" id="1.10.1370.30">
    <property type="match status" value="1"/>
</dbReference>
<dbReference type="RefSeq" id="WP_098522719.1">
    <property type="nucleotide sequence ID" value="NZ_NUYJ01000018.1"/>
</dbReference>
<evidence type="ECO:0000256" key="1">
    <source>
        <dbReference type="ARBA" id="ARBA00022670"/>
    </source>
</evidence>
<dbReference type="CDD" id="cd09606">
    <property type="entry name" value="M3B_PepF"/>
    <property type="match status" value="1"/>
</dbReference>
<keyword evidence="2 6" id="KW-0479">Metal-binding</keyword>
<sequence length="561" mass="66212">MQQTTPISISNIDELVTELDVLLNESISSSQELENWLVKQSKTLNSINEQLMKHYIAFQRNTNDIEAKNTFDFNQKHVQPILKRYKNLFDQKYYESPYRLQLNPSRFGFLDKKIENTRELFSEENISLEITEDELITRYFEITGNLTSMWDDEEVNLSELSVYLQDLDRNVRQKAMTAISEKFLSVENELQEILNQLIILRTNKARNVNLANYRDYMFKKYERFDYTAEQCNQFAESIRKYVVPLQEKMHKALQKKLQVDTLRPWDIHAASADHKLLQPVENETELIEKSKTIFSRIDSSFSALLEKMYNYLDLENRTGKAPGGFCEYLPASKLSFIFMNLTKTQDDIVIFLHEMGHCIHHDLMKDILIHQYQHLPMETAELASMTMELFTMDNWNVFYSNKEDLKQAMQEQLTQIVEYLPITLIIDQFQHWLYENPTHTVEERNTKFLELYSQYNSSIVNTDGYTSLIATKWLSVLHIFEVPFYYIEYAIAQIGALQMYKQYKENPQQVLQNYKKALSLGSSKSVKEVYEAAGIRFDFSGETIREVMCFVEEELDLLKNK</sequence>
<dbReference type="InterPro" id="IPR011976">
    <property type="entry name" value="Pept_M3B_oligopep-rel"/>
</dbReference>